<organism evidence="9 10">
    <name type="scientific">Paenibacillus puldeungensis</name>
    <dbReference type="NCBI Taxonomy" id="696536"/>
    <lineage>
        <taxon>Bacteria</taxon>
        <taxon>Bacillati</taxon>
        <taxon>Bacillota</taxon>
        <taxon>Bacilli</taxon>
        <taxon>Bacillales</taxon>
        <taxon>Paenibacillaceae</taxon>
        <taxon>Paenibacillus</taxon>
    </lineage>
</organism>
<keyword evidence="2" id="KW-0813">Transport</keyword>
<keyword evidence="5 8" id="KW-1133">Transmembrane helix</keyword>
<keyword evidence="3" id="KW-1003">Cell membrane</keyword>
<evidence type="ECO:0000256" key="3">
    <source>
        <dbReference type="ARBA" id="ARBA00022475"/>
    </source>
</evidence>
<evidence type="ECO:0000256" key="2">
    <source>
        <dbReference type="ARBA" id="ARBA00022448"/>
    </source>
</evidence>
<evidence type="ECO:0000256" key="4">
    <source>
        <dbReference type="ARBA" id="ARBA00022692"/>
    </source>
</evidence>
<dbReference type="EMBL" id="JBHTLM010000013">
    <property type="protein sequence ID" value="MFD1178076.1"/>
    <property type="molecule type" value="Genomic_DNA"/>
</dbReference>
<name>A0ABW3S1Q6_9BACL</name>
<dbReference type="SUPFAM" id="SSF103481">
    <property type="entry name" value="Multidrug resistance efflux transporter EmrE"/>
    <property type="match status" value="1"/>
</dbReference>
<feature type="transmembrane region" description="Helical" evidence="8">
    <location>
        <begin position="56"/>
        <end position="77"/>
    </location>
</feature>
<evidence type="ECO:0000256" key="6">
    <source>
        <dbReference type="ARBA" id="ARBA00023136"/>
    </source>
</evidence>
<gene>
    <name evidence="9" type="ORF">ACFQ3W_17440</name>
</gene>
<reference evidence="10" key="1">
    <citation type="journal article" date="2019" name="Int. J. Syst. Evol. Microbiol.">
        <title>The Global Catalogue of Microorganisms (GCM) 10K type strain sequencing project: providing services to taxonomists for standard genome sequencing and annotation.</title>
        <authorList>
            <consortium name="The Broad Institute Genomics Platform"/>
            <consortium name="The Broad Institute Genome Sequencing Center for Infectious Disease"/>
            <person name="Wu L."/>
            <person name="Ma J."/>
        </authorList>
    </citation>
    <scope>NUCLEOTIDE SEQUENCE [LARGE SCALE GENOMIC DNA]</scope>
    <source>
        <strain evidence="10">CCUG 59189</strain>
    </source>
</reference>
<dbReference type="Proteomes" id="UP001597262">
    <property type="component" value="Unassembled WGS sequence"/>
</dbReference>
<feature type="transmembrane region" description="Helical" evidence="8">
    <location>
        <begin position="32"/>
        <end position="49"/>
    </location>
</feature>
<keyword evidence="4 7" id="KW-0812">Transmembrane</keyword>
<evidence type="ECO:0000256" key="1">
    <source>
        <dbReference type="ARBA" id="ARBA00004651"/>
    </source>
</evidence>
<accession>A0ABW3S1Q6</accession>
<proteinExistence type="inferred from homology"/>
<evidence type="ECO:0000256" key="8">
    <source>
        <dbReference type="SAM" id="Phobius"/>
    </source>
</evidence>
<comment type="similarity">
    <text evidence="7">Belongs to the drug/metabolite transporter (DMT) superfamily. Small multidrug resistance (SMR) (TC 2.A.7.1) family.</text>
</comment>
<dbReference type="InterPro" id="IPR045324">
    <property type="entry name" value="Small_multidrug_res"/>
</dbReference>
<evidence type="ECO:0000256" key="5">
    <source>
        <dbReference type="ARBA" id="ARBA00022989"/>
    </source>
</evidence>
<dbReference type="InterPro" id="IPR000390">
    <property type="entry name" value="Small_drug/metabolite_transptr"/>
</dbReference>
<protein>
    <submittedName>
        <fullName evidence="9">DMT family transporter</fullName>
    </submittedName>
</protein>
<dbReference type="RefSeq" id="WP_379320520.1">
    <property type="nucleotide sequence ID" value="NZ_JBHTLM010000013.1"/>
</dbReference>
<dbReference type="Pfam" id="PF00893">
    <property type="entry name" value="Multi_Drug_Res"/>
    <property type="match status" value="1"/>
</dbReference>
<keyword evidence="6 8" id="KW-0472">Membrane</keyword>
<comment type="subcellular location">
    <subcellularLocation>
        <location evidence="1 7">Cell membrane</location>
        <topology evidence="1 7">Multi-pass membrane protein</topology>
    </subcellularLocation>
</comment>
<evidence type="ECO:0000313" key="9">
    <source>
        <dbReference type="EMBL" id="MFD1178076.1"/>
    </source>
</evidence>
<sequence>MAWIAVFIAGCLEVVGVIGMKRLALKKWDGAFYMIISFCISLWLLSYAMRTLPMGTVYGVWTGIGTVGSTLTGMFLYGEPKEWKRLLFISMILGSAVGLKLLS</sequence>
<evidence type="ECO:0000313" key="10">
    <source>
        <dbReference type="Proteomes" id="UP001597262"/>
    </source>
</evidence>
<dbReference type="PANTHER" id="PTHR30561">
    <property type="entry name" value="SMR FAMILY PROTON-DEPENDENT DRUG EFFLUX TRANSPORTER SUGE"/>
    <property type="match status" value="1"/>
</dbReference>
<dbReference type="InterPro" id="IPR037185">
    <property type="entry name" value="EmrE-like"/>
</dbReference>
<evidence type="ECO:0000256" key="7">
    <source>
        <dbReference type="RuleBase" id="RU003942"/>
    </source>
</evidence>
<comment type="caution">
    <text evidence="9">The sequence shown here is derived from an EMBL/GenBank/DDBJ whole genome shotgun (WGS) entry which is preliminary data.</text>
</comment>
<dbReference type="Gene3D" id="1.10.3730.20">
    <property type="match status" value="1"/>
</dbReference>
<keyword evidence="10" id="KW-1185">Reference proteome</keyword>
<dbReference type="PANTHER" id="PTHR30561:SF0">
    <property type="entry name" value="GUANIDINIUM EXPORTER"/>
    <property type="match status" value="1"/>
</dbReference>